<gene>
    <name evidence="1" type="ORF">I5589_05550</name>
</gene>
<evidence type="ECO:0000313" key="2">
    <source>
        <dbReference type="Proteomes" id="UP000808215"/>
    </source>
</evidence>
<proteinExistence type="predicted"/>
<dbReference type="Proteomes" id="UP000808215">
    <property type="component" value="Unassembled WGS sequence"/>
</dbReference>
<sequence>MLTNSTLDYLESLWPRQALVPVLEAGKCLSYAPQTTRNKLAKGQFPVPTVLVGGKRLVNKTLLARYIDDLSIEKKRRGRPTKAEIIARDRGDR</sequence>
<organism evidence="1 2">
    <name type="scientific">Burkholderia vietnamiensis</name>
    <dbReference type="NCBI Taxonomy" id="60552"/>
    <lineage>
        <taxon>Bacteria</taxon>
        <taxon>Pseudomonadati</taxon>
        <taxon>Pseudomonadota</taxon>
        <taxon>Betaproteobacteria</taxon>
        <taxon>Burkholderiales</taxon>
        <taxon>Burkholderiaceae</taxon>
        <taxon>Burkholderia</taxon>
        <taxon>Burkholderia cepacia complex</taxon>
    </lineage>
</organism>
<accession>A0ABS1AQW6</accession>
<dbReference type="EMBL" id="JADVKH010000008">
    <property type="protein sequence ID" value="MBJ9686544.1"/>
    <property type="molecule type" value="Genomic_DNA"/>
</dbReference>
<name>A0ABS1AQW6_BURVI</name>
<evidence type="ECO:0008006" key="3">
    <source>
        <dbReference type="Google" id="ProtNLM"/>
    </source>
</evidence>
<dbReference type="RefSeq" id="WP_200091052.1">
    <property type="nucleotide sequence ID" value="NZ_JADVKH010000008.1"/>
</dbReference>
<protein>
    <recommendedName>
        <fullName evidence="3">Pyocin activator protein PrtN</fullName>
    </recommendedName>
</protein>
<reference evidence="1 2" key="1">
    <citation type="submission" date="2020-11" db="EMBL/GenBank/DDBJ databases">
        <title>Enhanced detection system for hospital associated transmission using whole genome sequencing surveillance.</title>
        <authorList>
            <person name="Harrison L.H."/>
            <person name="Van Tyne D."/>
            <person name="Marsh J.W."/>
            <person name="Griffith M.P."/>
            <person name="Snyder D.J."/>
            <person name="Cooper V.S."/>
            <person name="Mustapha M."/>
        </authorList>
    </citation>
    <scope>NUCLEOTIDE SEQUENCE [LARGE SCALE GENOMIC DNA]</scope>
    <source>
        <strain evidence="1 2">BC00020</strain>
    </source>
</reference>
<keyword evidence="2" id="KW-1185">Reference proteome</keyword>
<comment type="caution">
    <text evidence="1">The sequence shown here is derived from an EMBL/GenBank/DDBJ whole genome shotgun (WGS) entry which is preliminary data.</text>
</comment>
<evidence type="ECO:0000313" key="1">
    <source>
        <dbReference type="EMBL" id="MBJ9686544.1"/>
    </source>
</evidence>